<feature type="region of interest" description="Disordered" evidence="1">
    <location>
        <begin position="312"/>
        <end position="344"/>
    </location>
</feature>
<dbReference type="AlphaFoldDB" id="A0AAE1FLG2"/>
<dbReference type="PANTHER" id="PTHR28037:SF1">
    <property type="entry name" value="ALCOHOL O-ACETYLTRANSFERASE 1-RELATED"/>
    <property type="match status" value="1"/>
</dbReference>
<feature type="compositionally biased region" description="Low complexity" evidence="1">
    <location>
        <begin position="312"/>
        <end position="323"/>
    </location>
</feature>
<dbReference type="Proteomes" id="UP001286313">
    <property type="component" value="Unassembled WGS sequence"/>
</dbReference>
<protein>
    <submittedName>
        <fullName evidence="2">Uncharacterized protein</fullName>
    </submittedName>
</protein>
<proteinExistence type="predicted"/>
<name>A0AAE1FLG2_PETCI</name>
<keyword evidence="3" id="KW-1185">Reference proteome</keyword>
<sequence length="677" mass="75094">MSGAGAYSGMFGGRPVLEMEEMCEVGHQHGTFLTCYVLKLVTPAPLYPETVREALEHLRRKVQCLRQSIQTRGDTTWLTDATNDNIDFEVYEGEVESAMMSLKTYRYNSDEGPLWCVRLMDGNRYPPLSQWPIVQSPLRPDTGIDLPSQDISVGSSHPDHSGGDASWAESLRADTSAGHSTRPDTGLGMDPNLGLLPLQPGEILGSNQSNPAALPGYPLNVQADEIPPLVLPNGGMPPPPEPLLPLPHFLQLDLPLRLPNGTLDPDHDPRYPVTPDRSRRYVGIHHGATEAHGSVPAHLDLATVCEVATSTRSSLTDTTSSMSAYVESGSGSGPPSPRQAGAGAYSRTSNFPSVLLLGFHTALVDGETALKICNLLIRILDDVMTETRINDQQQLGEVWAQGEAFDLIAERRNAMIADSALKERLLAERERRRHRMSCMNAVFRPVEAASEEPRHLTCRLNPSTTNRFLEKCKAEGVRFHSAFCALANSALIEVAMVREGRKNSYTIYSSHATNLRRYWEGDSFRALGCLAAPTHLATVTSHRPCHRFWEGARDIQRDLQQELDNGTVLQDAALQQLHPLSEEDYNRIFLCPGRRRVDYITQNLGNTTPLLTAHGMVRPEYLEISTSVHKTNYSMCHTVYTFQGLLTITLDYNPSYLSDEMAKEYTDNIFIKLHDVL</sequence>
<dbReference type="EMBL" id="JAWQEG010001824">
    <property type="protein sequence ID" value="KAK3876417.1"/>
    <property type="molecule type" value="Genomic_DNA"/>
</dbReference>
<dbReference type="SUPFAM" id="SSF52777">
    <property type="entry name" value="CoA-dependent acyltransferases"/>
    <property type="match status" value="1"/>
</dbReference>
<dbReference type="InterPro" id="IPR052058">
    <property type="entry name" value="Alcohol_O-acetyltransferase"/>
</dbReference>
<feature type="region of interest" description="Disordered" evidence="1">
    <location>
        <begin position="140"/>
        <end position="210"/>
    </location>
</feature>
<reference evidence="2" key="1">
    <citation type="submission" date="2023-10" db="EMBL/GenBank/DDBJ databases">
        <title>Genome assemblies of two species of porcelain crab, Petrolisthes cinctipes and Petrolisthes manimaculis (Anomura: Porcellanidae).</title>
        <authorList>
            <person name="Angst P."/>
        </authorList>
    </citation>
    <scope>NUCLEOTIDE SEQUENCE</scope>
    <source>
        <strain evidence="2">PB745_01</strain>
        <tissue evidence="2">Gill</tissue>
    </source>
</reference>
<dbReference type="PANTHER" id="PTHR28037">
    <property type="entry name" value="ALCOHOL O-ACETYLTRANSFERASE 1-RELATED"/>
    <property type="match status" value="1"/>
</dbReference>
<evidence type="ECO:0000313" key="2">
    <source>
        <dbReference type="EMBL" id="KAK3876417.1"/>
    </source>
</evidence>
<organism evidence="2 3">
    <name type="scientific">Petrolisthes cinctipes</name>
    <name type="common">Flat porcelain crab</name>
    <dbReference type="NCBI Taxonomy" id="88211"/>
    <lineage>
        <taxon>Eukaryota</taxon>
        <taxon>Metazoa</taxon>
        <taxon>Ecdysozoa</taxon>
        <taxon>Arthropoda</taxon>
        <taxon>Crustacea</taxon>
        <taxon>Multicrustacea</taxon>
        <taxon>Malacostraca</taxon>
        <taxon>Eumalacostraca</taxon>
        <taxon>Eucarida</taxon>
        <taxon>Decapoda</taxon>
        <taxon>Pleocyemata</taxon>
        <taxon>Anomura</taxon>
        <taxon>Galatheoidea</taxon>
        <taxon>Porcellanidae</taxon>
        <taxon>Petrolisthes</taxon>
    </lineage>
</organism>
<evidence type="ECO:0000256" key="1">
    <source>
        <dbReference type="SAM" id="MobiDB-lite"/>
    </source>
</evidence>
<comment type="caution">
    <text evidence="2">The sequence shown here is derived from an EMBL/GenBank/DDBJ whole genome shotgun (WGS) entry which is preliminary data.</text>
</comment>
<accession>A0AAE1FLG2</accession>
<evidence type="ECO:0000313" key="3">
    <source>
        <dbReference type="Proteomes" id="UP001286313"/>
    </source>
</evidence>
<dbReference type="Gene3D" id="3.30.559.30">
    <property type="entry name" value="Nonribosomal peptide synthetase, condensation domain"/>
    <property type="match status" value="1"/>
</dbReference>
<gene>
    <name evidence="2" type="ORF">Pcinc_018802</name>
</gene>